<dbReference type="InterPro" id="IPR002060">
    <property type="entry name" value="Squ/phyt_synthse"/>
</dbReference>
<dbReference type="InterPro" id="IPR008949">
    <property type="entry name" value="Isoprenoid_synthase_dom_sf"/>
</dbReference>
<dbReference type="PROSITE" id="PS01045">
    <property type="entry name" value="SQUALEN_PHYTOEN_SYN_2"/>
    <property type="match status" value="1"/>
</dbReference>
<evidence type="ECO:0000313" key="6">
    <source>
        <dbReference type="Proteomes" id="UP000316008"/>
    </source>
</evidence>
<evidence type="ECO:0000256" key="1">
    <source>
        <dbReference type="ARBA" id="ARBA00001946"/>
    </source>
</evidence>
<dbReference type="CDD" id="cd00683">
    <property type="entry name" value="Trans_IPPS_HH"/>
    <property type="match status" value="1"/>
</dbReference>
<dbReference type="FunFam" id="1.10.600.10:FF:000023">
    <property type="entry name" value="Squalene synthase"/>
    <property type="match status" value="1"/>
</dbReference>
<dbReference type="PANTHER" id="PTHR11626">
    <property type="entry name" value="FARNESYL-DIPHOSPHATE FARNESYLTRANSFERASE"/>
    <property type="match status" value="1"/>
</dbReference>
<dbReference type="SUPFAM" id="SSF48576">
    <property type="entry name" value="Terpenoid synthases"/>
    <property type="match status" value="1"/>
</dbReference>
<dbReference type="EC" id="2.5.1.21" evidence="3"/>
<keyword evidence="4 5" id="KW-0808">Transferase</keyword>
<comment type="similarity">
    <text evidence="2">Belongs to the phytoene/squalene synthase family.</text>
</comment>
<dbReference type="NCBIfam" id="TIGR01559">
    <property type="entry name" value="squal_synth"/>
    <property type="match status" value="1"/>
</dbReference>
<comment type="caution">
    <text evidence="5">The sequence shown here is derived from an EMBL/GenBank/DDBJ whole genome shotgun (WGS) entry which is preliminary data.</text>
</comment>
<dbReference type="PANTHER" id="PTHR11626:SF2">
    <property type="entry name" value="SQUALENE SYNTHASE"/>
    <property type="match status" value="1"/>
</dbReference>
<gene>
    <name evidence="5" type="ORF">FO442_04980</name>
</gene>
<dbReference type="InterPro" id="IPR033904">
    <property type="entry name" value="Trans_IPPS_HH"/>
</dbReference>
<dbReference type="InterPro" id="IPR006449">
    <property type="entry name" value="Squal_synth-like"/>
</dbReference>
<dbReference type="PROSITE" id="PS01044">
    <property type="entry name" value="SQUALEN_PHYTOEN_SYN_1"/>
    <property type="match status" value="1"/>
</dbReference>
<organism evidence="5 6">
    <name type="scientific">Fluviicola chungangensis</name>
    <dbReference type="NCBI Taxonomy" id="2597671"/>
    <lineage>
        <taxon>Bacteria</taxon>
        <taxon>Pseudomonadati</taxon>
        <taxon>Bacteroidota</taxon>
        <taxon>Flavobacteriia</taxon>
        <taxon>Flavobacteriales</taxon>
        <taxon>Crocinitomicaceae</taxon>
        <taxon>Fluviicola</taxon>
    </lineage>
</organism>
<comment type="cofactor">
    <cofactor evidence="1">
        <name>Mg(2+)</name>
        <dbReference type="ChEBI" id="CHEBI:18420"/>
    </cofactor>
</comment>
<reference evidence="5 6" key="1">
    <citation type="submission" date="2019-07" db="EMBL/GenBank/DDBJ databases">
        <authorList>
            <person name="Huq M.A."/>
        </authorList>
    </citation>
    <scope>NUCLEOTIDE SEQUENCE [LARGE SCALE GENOMIC DNA]</scope>
    <source>
        <strain evidence="5 6">MAH-3</strain>
    </source>
</reference>
<keyword evidence="6" id="KW-1185">Reference proteome</keyword>
<dbReference type="InterPro" id="IPR019845">
    <property type="entry name" value="Squalene/phytoene_synthase_CS"/>
</dbReference>
<evidence type="ECO:0000313" key="5">
    <source>
        <dbReference type="EMBL" id="TSJ46517.1"/>
    </source>
</evidence>
<dbReference type="AlphaFoldDB" id="A0A556N2U0"/>
<dbReference type="GO" id="GO:0051996">
    <property type="term" value="F:squalene synthase [NAD(P)H] activity"/>
    <property type="evidence" value="ECO:0007669"/>
    <property type="project" value="UniProtKB-EC"/>
</dbReference>
<dbReference type="Proteomes" id="UP000316008">
    <property type="component" value="Unassembled WGS sequence"/>
</dbReference>
<dbReference type="SFLD" id="SFLDG01018">
    <property type="entry name" value="Squalene/Phytoene_Synthase_Lik"/>
    <property type="match status" value="1"/>
</dbReference>
<evidence type="ECO:0000256" key="4">
    <source>
        <dbReference type="ARBA" id="ARBA00022679"/>
    </source>
</evidence>
<dbReference type="EMBL" id="VLPL01000002">
    <property type="protein sequence ID" value="TSJ46517.1"/>
    <property type="molecule type" value="Genomic_DNA"/>
</dbReference>
<name>A0A556N2U0_9FLAO</name>
<accession>A0A556N2U0</accession>
<dbReference type="Gene3D" id="1.10.600.10">
    <property type="entry name" value="Farnesyl Diphosphate Synthase"/>
    <property type="match status" value="1"/>
</dbReference>
<sequence>MCVLLWLKSRKIMIRRVAYYSFHVSELVYLIQMKKEFKQFKPSEYRLKDLSQSTDDLSYCYEALKKVSRSFAVVIQQLPEELKNPVCLFYLILRGLDTIEDDMNIDNAVKKEMLLSFADRINEEEFNLENVGDTQDYRDLMLHFDKVIREYQKLGPQYKDVITEITREMAIGMNKYAHETVESYEDWDDYCYYVAGLVGIGLSRLFLASELETSVKLSDKNLSNEMGLFLQKTNIIRDFAEDLEQGRIFWPEESWKNKARTLEELQADEKSGLAALNEVVLNAFEHVPACLEFLECLTNQQVFRFCAIPQLMAVATLKELYNNPLVLHQNVKIRKGKTAKYFIAIQDYNSTKKEFISVLESLEKIDRTGKIKSILAKIKK</sequence>
<dbReference type="Pfam" id="PF00494">
    <property type="entry name" value="SQS_PSY"/>
    <property type="match status" value="1"/>
</dbReference>
<dbReference type="OrthoDB" id="9787280at2"/>
<dbReference type="GO" id="GO:0016117">
    <property type="term" value="P:carotenoid biosynthetic process"/>
    <property type="evidence" value="ECO:0007669"/>
    <property type="project" value="UniProtKB-ARBA"/>
</dbReference>
<dbReference type="InterPro" id="IPR044844">
    <property type="entry name" value="Trans_IPPS_euk-type"/>
</dbReference>
<evidence type="ECO:0000256" key="2">
    <source>
        <dbReference type="ARBA" id="ARBA00006251"/>
    </source>
</evidence>
<evidence type="ECO:0000256" key="3">
    <source>
        <dbReference type="ARBA" id="ARBA00012373"/>
    </source>
</evidence>
<proteinExistence type="inferred from homology"/>
<dbReference type="GO" id="GO:0045338">
    <property type="term" value="P:farnesyl diphosphate metabolic process"/>
    <property type="evidence" value="ECO:0007669"/>
    <property type="project" value="InterPro"/>
</dbReference>
<protein>
    <recommendedName>
        <fullName evidence="3">squalene synthase</fullName>
        <ecNumber evidence="3">2.5.1.21</ecNumber>
    </recommendedName>
</protein>
<dbReference type="SFLD" id="SFLDS00005">
    <property type="entry name" value="Isoprenoid_Synthase_Type_I"/>
    <property type="match status" value="1"/>
</dbReference>